<name>A0A1G4MJB9_LACFM</name>
<dbReference type="OMA" id="WSENAEQ"/>
<reference evidence="1 2" key="1">
    <citation type="submission" date="2016-03" db="EMBL/GenBank/DDBJ databases">
        <authorList>
            <person name="Devillers H."/>
        </authorList>
    </citation>
    <scope>NUCLEOTIDE SEQUENCE [LARGE SCALE GENOMIC DNA]</scope>
    <source>
        <strain evidence="1">CBS 6772</strain>
    </source>
</reference>
<organism evidence="1 2">
    <name type="scientific">Lachancea fermentati</name>
    <name type="common">Zygosaccharomyces fermentati</name>
    <dbReference type="NCBI Taxonomy" id="4955"/>
    <lineage>
        <taxon>Eukaryota</taxon>
        <taxon>Fungi</taxon>
        <taxon>Dikarya</taxon>
        <taxon>Ascomycota</taxon>
        <taxon>Saccharomycotina</taxon>
        <taxon>Saccharomycetes</taxon>
        <taxon>Saccharomycetales</taxon>
        <taxon>Saccharomycetaceae</taxon>
        <taxon>Lachancea</taxon>
    </lineage>
</organism>
<evidence type="ECO:0000313" key="1">
    <source>
        <dbReference type="EMBL" id="SCW03980.1"/>
    </source>
</evidence>
<accession>A0A1G4MJB9</accession>
<dbReference type="Proteomes" id="UP000190831">
    <property type="component" value="Chromosome H"/>
</dbReference>
<protein>
    <submittedName>
        <fullName evidence="1">LAFE_0H03268g1_1</fullName>
    </submittedName>
</protein>
<evidence type="ECO:0000313" key="2">
    <source>
        <dbReference type="Proteomes" id="UP000190831"/>
    </source>
</evidence>
<dbReference type="EMBL" id="LT598491">
    <property type="protein sequence ID" value="SCW03980.1"/>
    <property type="molecule type" value="Genomic_DNA"/>
</dbReference>
<proteinExistence type="predicted"/>
<dbReference type="AlphaFoldDB" id="A0A1G4MJB9"/>
<keyword evidence="2" id="KW-1185">Reference proteome</keyword>
<gene>
    <name evidence="1" type="ORF">LAFE_0H03268G</name>
</gene>
<dbReference type="OrthoDB" id="5328412at2759"/>
<sequence length="514" mass="58883">MKVPRTKKTKGKAISAPLTQEDFYLEGVNLEEQAERWALSDIKKTLRLYLEAYRSYERAIGAPGSTLDESYNVSYNQTRLFLKIYTEYTANDGHINILKYVNLEDLPDVNLLCLNLPAIIERFHYVGTEFDDRCTWDFYFNLLICYLSLVENEDLIGEQLVDLFTKFTEISQKLIQEHIQELEKLMDDESTGEGSNEIFEPQEMKSSFDMSTGKGIKLNSEKPAKAEFAEVEDGLTPETFLETLSVSVRFITAMMEILVETSNADQLSVNEFQRNYLEDGLNKFFLHLQDVRHNVKVSSADSSDLDLAFRSMQGLKIVISGSLEDLQSFVSSSCENLDVFLSDVNIIETAVSLYNDYDSVWKLRALFGNTLSKVQTVLSSKRSAIITGELKNMENELSPTVFKLCDAMITRADNEFERWAILNRQAIQEQSQTPDNLKTLQVLEKNGKVLLSNASAIAQKPCGFREYVTDKLKRNYIYQQAHHRLEYLTNGSISETVSDIIEEHDYYSNMRLRN</sequence>